<feature type="compositionally biased region" description="Basic and acidic residues" evidence="9">
    <location>
        <begin position="174"/>
        <end position="191"/>
    </location>
</feature>
<dbReference type="GO" id="GO:0006511">
    <property type="term" value="P:ubiquitin-dependent protein catabolic process"/>
    <property type="evidence" value="ECO:0007669"/>
    <property type="project" value="TreeGrafter"/>
</dbReference>
<dbReference type="GO" id="GO:0016567">
    <property type="term" value="P:protein ubiquitination"/>
    <property type="evidence" value="ECO:0007669"/>
    <property type="project" value="TreeGrafter"/>
</dbReference>
<evidence type="ECO:0000256" key="2">
    <source>
        <dbReference type="ARBA" id="ARBA00022443"/>
    </source>
</evidence>
<dbReference type="Proteomes" id="UP000829685">
    <property type="component" value="Unassembled WGS sequence"/>
</dbReference>
<accession>A0A9P9WFR1</accession>
<feature type="domain" description="RING-type" evidence="11">
    <location>
        <begin position="16"/>
        <end position="72"/>
    </location>
</feature>
<dbReference type="Gene3D" id="2.30.30.40">
    <property type="entry name" value="SH3 Domains"/>
    <property type="match status" value="1"/>
</dbReference>
<dbReference type="GO" id="GO:0004842">
    <property type="term" value="F:ubiquitin-protein transferase activity"/>
    <property type="evidence" value="ECO:0007669"/>
    <property type="project" value="TreeGrafter"/>
</dbReference>
<feature type="compositionally biased region" description="Polar residues" evidence="9">
    <location>
        <begin position="355"/>
        <end position="367"/>
    </location>
</feature>
<evidence type="ECO:0000313" key="13">
    <source>
        <dbReference type="Proteomes" id="UP000829685"/>
    </source>
</evidence>
<evidence type="ECO:0000259" key="11">
    <source>
        <dbReference type="PROSITE" id="PS50089"/>
    </source>
</evidence>
<evidence type="ECO:0000256" key="4">
    <source>
        <dbReference type="ARBA" id="ARBA00022771"/>
    </source>
</evidence>
<dbReference type="InterPro" id="IPR001452">
    <property type="entry name" value="SH3_domain"/>
</dbReference>
<dbReference type="SUPFAM" id="SSF50044">
    <property type="entry name" value="SH3-domain"/>
    <property type="match status" value="1"/>
</dbReference>
<dbReference type="InterPro" id="IPR018957">
    <property type="entry name" value="Znf_C3HC4_RING-type"/>
</dbReference>
<evidence type="ECO:0000256" key="8">
    <source>
        <dbReference type="PROSITE-ProRule" id="PRU00192"/>
    </source>
</evidence>
<sequence length="943" mass="105347">MDSPRPAVDLEKELTCSICTEVLYQPLTLLDCLHTFCGACLKDWFGWQATAAENSPNPPASGTNIATCPSCRATVRDTRHNATVATLLEMFVSANPDKARSEADKEEMQQKYKPGDDVLPRIRSREKSPEERRLEQLERQMLEQAREMSLRDAGVDSSSSSRHHRRRREHRSRHGDTSDRSERESSRDSRHREARHRTRRSTRDDERGSRTESDGRLQPREERRRRGSESQQRSRDESRTRRRAIEHQASIRSLISSSSVGSLDMEREVEEFARQIQEEGLLEGLDLDNIDLSRDDELSRRITEAYRRRQNQRSRHDSSRRSDAARHSPRSEALPTSSRPSTSGRSRETSRQRANSENIRTLGSTGQLDDRSRPPIASTHLEVRTEPERRRRRTSSGGRSATDPIRPRTADVRPAARSHTDLTLRERTSDPQRRRPSFGESRSTSMPTTSGPGASGATGLGLSFGERAASVAQNTGPVNVDAAPEAASPPHSRPRPASLIVSPHSPLPSLGVPPSPGGAHRMRSQFYQEPSITCCRCGKHHIEYELHYNCARCKGGDWNICLDCYRTGKGCLHWFGFGYSAFKKWERARANGNEHLERPHLMTLNRYIPPKYTPGGADGRRTMTTDDPMRRLQSGMFCSRCSAWANECYWRCETCNEGDWGFCNRCVNTGKSCTHPLLPLTYVSPSSGSSPPASPRMPSPPASARLYTGPDAINMGNFKPLTFTTACSVCRSAIAPTQDRHHCFSCTSTVASASTVVADLHPGDYEVCMACYASLEADDRITAENGSVGWRRCLNGHRMAIICFQFSGGGERRQIVKDLVGGQHLHMEAYDSTGSVDRPPGLQKWSWDDPSGSKLERLVARSVAANAPTGEEWTDLFPPDGGVGMKGTASWSWYPQEGADDELMFPKGAEVKEIEDVNGEWFFGTYMGAMGLFPAPYVRVVES</sequence>
<evidence type="ECO:0000256" key="5">
    <source>
        <dbReference type="ARBA" id="ARBA00022833"/>
    </source>
</evidence>
<dbReference type="SMART" id="SM00184">
    <property type="entry name" value="RING"/>
    <property type="match status" value="1"/>
</dbReference>
<dbReference type="PROSITE" id="PS00518">
    <property type="entry name" value="ZF_RING_1"/>
    <property type="match status" value="1"/>
</dbReference>
<dbReference type="InterPro" id="IPR036028">
    <property type="entry name" value="SH3-like_dom_sf"/>
</dbReference>
<evidence type="ECO:0000259" key="10">
    <source>
        <dbReference type="PROSITE" id="PS50002"/>
    </source>
</evidence>
<dbReference type="PROSITE" id="PS50002">
    <property type="entry name" value="SH3"/>
    <property type="match status" value="1"/>
</dbReference>
<proteinExistence type="inferred from homology"/>
<feature type="compositionally biased region" description="Basic residues" evidence="9">
    <location>
        <begin position="161"/>
        <end position="173"/>
    </location>
</feature>
<feature type="region of interest" description="Disordered" evidence="9">
    <location>
        <begin position="96"/>
        <end position="134"/>
    </location>
</feature>
<keyword evidence="2 8" id="KW-0728">SH3 domain</keyword>
<feature type="compositionally biased region" description="Basic and acidic residues" evidence="9">
    <location>
        <begin position="97"/>
        <end position="134"/>
    </location>
</feature>
<dbReference type="InterPro" id="IPR017907">
    <property type="entry name" value="Znf_RING_CS"/>
</dbReference>
<dbReference type="SUPFAM" id="SSF57903">
    <property type="entry name" value="FYVE/PHD zinc finger"/>
    <property type="match status" value="1"/>
</dbReference>
<dbReference type="AlphaFoldDB" id="A0A9P9WFR1"/>
<feature type="compositionally biased region" description="Low complexity" evidence="9">
    <location>
        <begin position="482"/>
        <end position="510"/>
    </location>
</feature>
<evidence type="ECO:0000256" key="6">
    <source>
        <dbReference type="ARBA" id="ARBA00022843"/>
    </source>
</evidence>
<gene>
    <name evidence="12" type="ORF">JX265_009673</name>
</gene>
<organism evidence="12 13">
    <name type="scientific">Neoarthrinium moseri</name>
    <dbReference type="NCBI Taxonomy" id="1658444"/>
    <lineage>
        <taxon>Eukaryota</taxon>
        <taxon>Fungi</taxon>
        <taxon>Dikarya</taxon>
        <taxon>Ascomycota</taxon>
        <taxon>Pezizomycotina</taxon>
        <taxon>Sordariomycetes</taxon>
        <taxon>Xylariomycetidae</taxon>
        <taxon>Amphisphaeriales</taxon>
        <taxon>Apiosporaceae</taxon>
        <taxon>Neoarthrinium</taxon>
    </lineage>
</organism>
<dbReference type="GO" id="GO:0008270">
    <property type="term" value="F:zinc ion binding"/>
    <property type="evidence" value="ECO:0007669"/>
    <property type="project" value="UniProtKB-KW"/>
</dbReference>
<evidence type="ECO:0000256" key="7">
    <source>
        <dbReference type="PROSITE-ProRule" id="PRU00175"/>
    </source>
</evidence>
<dbReference type="Gene3D" id="3.30.40.10">
    <property type="entry name" value="Zinc/RING finger domain, C3HC4 (zinc finger)"/>
    <property type="match status" value="1"/>
</dbReference>
<evidence type="ECO:0000256" key="3">
    <source>
        <dbReference type="ARBA" id="ARBA00022723"/>
    </source>
</evidence>
<feature type="compositionally biased region" description="Low complexity" evidence="9">
    <location>
        <begin position="250"/>
        <end position="263"/>
    </location>
</feature>
<evidence type="ECO:0000256" key="1">
    <source>
        <dbReference type="ARBA" id="ARBA00008649"/>
    </source>
</evidence>
<evidence type="ECO:0000313" key="12">
    <source>
        <dbReference type="EMBL" id="KAI1861054.1"/>
    </source>
</evidence>
<feature type="region of interest" description="Disordered" evidence="9">
    <location>
        <begin position="147"/>
        <end position="265"/>
    </location>
</feature>
<feature type="region of interest" description="Disordered" evidence="9">
    <location>
        <begin position="279"/>
        <end position="461"/>
    </location>
</feature>
<feature type="compositionally biased region" description="Basic and acidic residues" evidence="9">
    <location>
        <begin position="201"/>
        <end position="246"/>
    </location>
</feature>
<dbReference type="InterPro" id="IPR052256">
    <property type="entry name" value="E3_ubiquitin-ligase_CHFR"/>
</dbReference>
<keyword evidence="4 7" id="KW-0863">Zinc-finger</keyword>
<dbReference type="PANTHER" id="PTHR16079:SF4">
    <property type="entry name" value="E3 UBIQUITIN-PROTEIN LIGASE CHFR"/>
    <property type="match status" value="1"/>
</dbReference>
<reference evidence="12" key="1">
    <citation type="submission" date="2021-03" db="EMBL/GenBank/DDBJ databases">
        <title>Revisited historic fungal species revealed as producer of novel bioactive compounds through whole genome sequencing and comparative genomics.</title>
        <authorList>
            <person name="Vignolle G.A."/>
            <person name="Hochenegger N."/>
            <person name="Mach R.L."/>
            <person name="Mach-Aigner A.R."/>
            <person name="Javad Rahimi M."/>
            <person name="Salim K.A."/>
            <person name="Chan C.M."/>
            <person name="Lim L.B.L."/>
            <person name="Cai F."/>
            <person name="Druzhinina I.S."/>
            <person name="U'Ren J.M."/>
            <person name="Derntl C."/>
        </authorList>
    </citation>
    <scope>NUCLEOTIDE SEQUENCE</scope>
    <source>
        <strain evidence="12">TUCIM 5799</strain>
    </source>
</reference>
<dbReference type="Pfam" id="PF00097">
    <property type="entry name" value="zf-C3HC4"/>
    <property type="match status" value="1"/>
</dbReference>
<feature type="compositionally biased region" description="Basic and acidic residues" evidence="9">
    <location>
        <begin position="418"/>
        <end position="433"/>
    </location>
</feature>
<dbReference type="PROSITE" id="PS50089">
    <property type="entry name" value="ZF_RING_2"/>
    <property type="match status" value="1"/>
</dbReference>
<dbReference type="GO" id="GO:0005634">
    <property type="term" value="C:nucleus"/>
    <property type="evidence" value="ECO:0007669"/>
    <property type="project" value="TreeGrafter"/>
</dbReference>
<protein>
    <recommendedName>
        <fullName evidence="14">RING-type domain-containing protein</fullName>
    </recommendedName>
</protein>
<dbReference type="InterPro" id="IPR001841">
    <property type="entry name" value="Znf_RING"/>
</dbReference>
<keyword evidence="13" id="KW-1185">Reference proteome</keyword>
<dbReference type="PANTHER" id="PTHR16079">
    <property type="entry name" value="UBIQUITIN LIGASE PROTEIN CHFR"/>
    <property type="match status" value="1"/>
</dbReference>
<comment type="similarity">
    <text evidence="1">Belongs to the SH3RF family.</text>
</comment>
<dbReference type="SUPFAM" id="SSF57850">
    <property type="entry name" value="RING/U-box"/>
    <property type="match status" value="2"/>
</dbReference>
<feature type="domain" description="SH3" evidence="10">
    <location>
        <begin position="882"/>
        <end position="943"/>
    </location>
</feature>
<evidence type="ECO:0008006" key="14">
    <source>
        <dbReference type="Google" id="ProtNLM"/>
    </source>
</evidence>
<name>A0A9P9WFR1_9PEZI</name>
<dbReference type="InterPro" id="IPR011011">
    <property type="entry name" value="Znf_FYVE_PHD"/>
</dbReference>
<keyword evidence="6" id="KW-0832">Ubl conjugation</keyword>
<dbReference type="SMART" id="SM00326">
    <property type="entry name" value="SH3"/>
    <property type="match status" value="1"/>
</dbReference>
<feature type="compositionally biased region" description="Basic and acidic residues" evidence="9">
    <location>
        <begin position="314"/>
        <end position="330"/>
    </location>
</feature>
<keyword evidence="3" id="KW-0479">Metal-binding</keyword>
<dbReference type="EMBL" id="JAFIMR010000030">
    <property type="protein sequence ID" value="KAI1861054.1"/>
    <property type="molecule type" value="Genomic_DNA"/>
</dbReference>
<feature type="compositionally biased region" description="Basic and acidic residues" evidence="9">
    <location>
        <begin position="291"/>
        <end position="307"/>
    </location>
</feature>
<feature type="region of interest" description="Disordered" evidence="9">
    <location>
        <begin position="479"/>
        <end position="521"/>
    </location>
</feature>
<evidence type="ECO:0000256" key="9">
    <source>
        <dbReference type="SAM" id="MobiDB-lite"/>
    </source>
</evidence>
<comment type="caution">
    <text evidence="12">The sequence shown here is derived from an EMBL/GenBank/DDBJ whole genome shotgun (WGS) entry which is preliminary data.</text>
</comment>
<keyword evidence="5" id="KW-0862">Zinc</keyword>
<dbReference type="InterPro" id="IPR013083">
    <property type="entry name" value="Znf_RING/FYVE/PHD"/>
</dbReference>